<dbReference type="Pfam" id="PF18936">
    <property type="entry name" value="DUF5684"/>
    <property type="match status" value="1"/>
</dbReference>
<keyword evidence="3" id="KW-1185">Reference proteome</keyword>
<dbReference type="EMBL" id="VYSA01000006">
    <property type="protein sequence ID" value="KAA9105095.1"/>
    <property type="molecule type" value="Genomic_DNA"/>
</dbReference>
<keyword evidence="1" id="KW-1133">Transmembrane helix</keyword>
<dbReference type="OrthoDB" id="2376202at2"/>
<keyword evidence="1" id="KW-0812">Transmembrane</keyword>
<feature type="transmembrane region" description="Helical" evidence="1">
    <location>
        <begin position="9"/>
        <end position="28"/>
    </location>
</feature>
<feature type="transmembrane region" description="Helical" evidence="1">
    <location>
        <begin position="59"/>
        <end position="80"/>
    </location>
</feature>
<organism evidence="2 3">
    <name type="scientific">Microbacterium rhizomatis</name>
    <dbReference type="NCBI Taxonomy" id="1631477"/>
    <lineage>
        <taxon>Bacteria</taxon>
        <taxon>Bacillati</taxon>
        <taxon>Actinomycetota</taxon>
        <taxon>Actinomycetes</taxon>
        <taxon>Micrococcales</taxon>
        <taxon>Microbacteriaceae</taxon>
        <taxon>Microbacterium</taxon>
    </lineage>
</organism>
<dbReference type="AlphaFoldDB" id="A0A5J5IX77"/>
<reference evidence="3" key="1">
    <citation type="submission" date="2019-09" db="EMBL/GenBank/DDBJ databases">
        <title>Mumia zhuanghuii sp. nov. isolated from the intestinal contents of plateau pika (Ochotona curzoniae) in the Qinghai-Tibet plateau of China.</title>
        <authorList>
            <person name="Tian Z."/>
        </authorList>
    </citation>
    <scope>NUCLEOTIDE SEQUENCE [LARGE SCALE GENOMIC DNA]</scope>
    <source>
        <strain evidence="3">JCM 30598</strain>
    </source>
</reference>
<evidence type="ECO:0008006" key="4">
    <source>
        <dbReference type="Google" id="ProtNLM"/>
    </source>
</evidence>
<gene>
    <name evidence="2" type="ORF">F6B43_18405</name>
</gene>
<sequence>MAPISVEHTAILTVVGLVYYGLMAVALWRIFQKAGLPGILGIIPIVNVFYLVKIAGMSMWLTLLYIIPVVGFVFGLIVAFKLGSAFGKGGAFSFFLLWLFSFVGYLVLGFGSSKYIEPVRA</sequence>
<feature type="transmembrane region" description="Helical" evidence="1">
    <location>
        <begin position="34"/>
        <end position="52"/>
    </location>
</feature>
<evidence type="ECO:0000256" key="1">
    <source>
        <dbReference type="SAM" id="Phobius"/>
    </source>
</evidence>
<evidence type="ECO:0000313" key="3">
    <source>
        <dbReference type="Proteomes" id="UP000325827"/>
    </source>
</evidence>
<dbReference type="Proteomes" id="UP000325827">
    <property type="component" value="Unassembled WGS sequence"/>
</dbReference>
<comment type="caution">
    <text evidence="2">The sequence shown here is derived from an EMBL/GenBank/DDBJ whole genome shotgun (WGS) entry which is preliminary data.</text>
</comment>
<keyword evidence="1" id="KW-0472">Membrane</keyword>
<proteinExistence type="predicted"/>
<protein>
    <recommendedName>
        <fullName evidence="4">Signal peptidase I</fullName>
    </recommendedName>
</protein>
<accession>A0A5J5IX77</accession>
<name>A0A5J5IX77_9MICO</name>
<feature type="transmembrane region" description="Helical" evidence="1">
    <location>
        <begin position="92"/>
        <end position="111"/>
    </location>
</feature>
<evidence type="ECO:0000313" key="2">
    <source>
        <dbReference type="EMBL" id="KAA9105095.1"/>
    </source>
</evidence>
<dbReference type="InterPro" id="IPR043739">
    <property type="entry name" value="DUF5684"/>
</dbReference>